<keyword evidence="3" id="KW-0719">Serine esterase</keyword>
<organism evidence="12 13">
    <name type="scientific">Schizophyllum amplum</name>
    <dbReference type="NCBI Taxonomy" id="97359"/>
    <lineage>
        <taxon>Eukaryota</taxon>
        <taxon>Fungi</taxon>
        <taxon>Dikarya</taxon>
        <taxon>Basidiomycota</taxon>
        <taxon>Agaricomycotina</taxon>
        <taxon>Agaricomycetes</taxon>
        <taxon>Agaricomycetidae</taxon>
        <taxon>Agaricales</taxon>
        <taxon>Schizophyllaceae</taxon>
        <taxon>Schizophyllum</taxon>
    </lineage>
</organism>
<keyword evidence="13" id="KW-1185">Reference proteome</keyword>
<comment type="caution">
    <text evidence="12">The sequence shown here is derived from an EMBL/GenBank/DDBJ whole genome shotgun (WGS) entry which is preliminary data.</text>
</comment>
<dbReference type="InterPro" id="IPR029058">
    <property type="entry name" value="AB_hydrolase_fold"/>
</dbReference>
<evidence type="ECO:0000256" key="6">
    <source>
        <dbReference type="ARBA" id="ARBA00022801"/>
    </source>
</evidence>
<evidence type="ECO:0000256" key="4">
    <source>
        <dbReference type="ARBA" id="ARBA00022525"/>
    </source>
</evidence>
<reference evidence="12 13" key="1">
    <citation type="journal article" date="2019" name="New Phytol.">
        <title>Comparative genomics reveals unique wood-decay strategies and fruiting body development in the Schizophyllaceae.</title>
        <authorList>
            <person name="Almasi E."/>
            <person name="Sahu N."/>
            <person name="Krizsan K."/>
            <person name="Balint B."/>
            <person name="Kovacs G.M."/>
            <person name="Kiss B."/>
            <person name="Cseklye J."/>
            <person name="Drula E."/>
            <person name="Henrissat B."/>
            <person name="Nagy I."/>
            <person name="Chovatia M."/>
            <person name="Adam C."/>
            <person name="LaButti K."/>
            <person name="Lipzen A."/>
            <person name="Riley R."/>
            <person name="Grigoriev I.V."/>
            <person name="Nagy L.G."/>
        </authorList>
    </citation>
    <scope>NUCLEOTIDE SEQUENCE [LARGE SCALE GENOMIC DNA]</scope>
    <source>
        <strain evidence="12 13">NL-1724</strain>
    </source>
</reference>
<keyword evidence="5 10" id="KW-0732">Signal</keyword>
<feature type="signal peptide" evidence="10">
    <location>
        <begin position="1"/>
        <end position="19"/>
    </location>
</feature>
<dbReference type="InterPro" id="IPR054579">
    <property type="entry name" value="GCE-like_dom"/>
</dbReference>
<dbReference type="GO" id="GO:0046274">
    <property type="term" value="P:lignin catabolic process"/>
    <property type="evidence" value="ECO:0007669"/>
    <property type="project" value="UniProtKB-KW"/>
</dbReference>
<sequence length="393" mass="41826">MKLITALLATATLLKGAFAQTCDTPATVSGYSNSALPDPFTFNDGTPVQTAEDWECRRSQILALIQGYESGAMPAAPESVTATVSGNSLVVTVSDGGKSISFNNSITYPSGTAPAAGWPVIIAYEYPSLPIPSGVATLSFQNSNMGRQDSTSSRGQGLFYDLYGSSSNASAMTAWSWGVSRIIDALEATPAAKLNPAAVGVTGCSRNGKGALMAGALDTRVALTLPQESGSGGDACWRLSRYEEQQGSSVQTATEIVGENCWFSANFNNYVNNLDTLPYDHHFLAALVAPRGLISYANTDYVWLSGMSSFGCMTAAHEVYEALGVPENHGFEQVGGHSHCQWPASLTPTLNAFINKFLLGQDVSTDYFESNMQFNGASWSESQWIDWETPTLT</sequence>
<evidence type="ECO:0000256" key="3">
    <source>
        <dbReference type="ARBA" id="ARBA00022487"/>
    </source>
</evidence>
<evidence type="ECO:0000313" key="12">
    <source>
        <dbReference type="EMBL" id="TRM67995.1"/>
    </source>
</evidence>
<evidence type="ECO:0000256" key="7">
    <source>
        <dbReference type="ARBA" id="ARBA00023185"/>
    </source>
</evidence>
<dbReference type="SUPFAM" id="SSF53474">
    <property type="entry name" value="alpha/beta-Hydrolases"/>
    <property type="match status" value="1"/>
</dbReference>
<evidence type="ECO:0000256" key="10">
    <source>
        <dbReference type="SAM" id="SignalP"/>
    </source>
</evidence>
<evidence type="ECO:0000313" key="13">
    <source>
        <dbReference type="Proteomes" id="UP000320762"/>
    </source>
</evidence>
<dbReference type="EMBL" id="VDMD01000002">
    <property type="protein sequence ID" value="TRM67995.1"/>
    <property type="molecule type" value="Genomic_DNA"/>
</dbReference>
<evidence type="ECO:0000256" key="1">
    <source>
        <dbReference type="ARBA" id="ARBA00004613"/>
    </source>
</evidence>
<dbReference type="EC" id="3.1.1.117" evidence="9"/>
<keyword evidence="4" id="KW-0964">Secreted</keyword>
<evidence type="ECO:0000256" key="9">
    <source>
        <dbReference type="ARBA" id="ARBA00026105"/>
    </source>
</evidence>
<gene>
    <name evidence="12" type="ORF">BD626DRAFT_534212</name>
</gene>
<comment type="subcellular location">
    <subcellularLocation>
        <location evidence="1">Secreted</location>
    </subcellularLocation>
</comment>
<dbReference type="Proteomes" id="UP000320762">
    <property type="component" value="Unassembled WGS sequence"/>
</dbReference>
<name>A0A550CT92_9AGAR</name>
<proteinExistence type="inferred from homology"/>
<evidence type="ECO:0000256" key="2">
    <source>
        <dbReference type="ARBA" id="ARBA00010092"/>
    </source>
</evidence>
<feature type="chain" id="PRO_5022060186" description="(4-O-methyl)-D-glucuronate--lignin esterase" evidence="10">
    <location>
        <begin position="20"/>
        <end position="393"/>
    </location>
</feature>
<feature type="domain" description="4-O-methyl-glucuronoyl methylesterase-like" evidence="11">
    <location>
        <begin position="91"/>
        <end position="324"/>
    </location>
</feature>
<dbReference type="GO" id="GO:0052689">
    <property type="term" value="F:carboxylic ester hydrolase activity"/>
    <property type="evidence" value="ECO:0007669"/>
    <property type="project" value="UniProtKB-KW"/>
</dbReference>
<dbReference type="OrthoDB" id="3781271at2759"/>
<comment type="similarity">
    <text evidence="2">Belongs to the carbohydrate esterase 15 (CE15) family.</text>
</comment>
<protein>
    <recommendedName>
        <fullName evidence="9">(4-O-methyl)-D-glucuronate--lignin esterase</fullName>
        <ecNumber evidence="9">3.1.1.117</ecNumber>
    </recommendedName>
</protein>
<evidence type="ECO:0000256" key="5">
    <source>
        <dbReference type="ARBA" id="ARBA00022729"/>
    </source>
</evidence>
<dbReference type="Pfam" id="PF22244">
    <property type="entry name" value="GCE_fung"/>
    <property type="match status" value="1"/>
</dbReference>
<dbReference type="AlphaFoldDB" id="A0A550CT92"/>
<comment type="catalytic activity">
    <reaction evidence="8">
        <text>a 4-O-methyl-alpha-D-glucuronosyl ester derivative + H2O = 4-O-methyl-alpha-D-glucuronate derivative + an alcohol + H(+)</text>
        <dbReference type="Rhea" id="RHEA:67452"/>
        <dbReference type="ChEBI" id="CHEBI:15377"/>
        <dbReference type="ChEBI" id="CHEBI:15378"/>
        <dbReference type="ChEBI" id="CHEBI:30879"/>
        <dbReference type="ChEBI" id="CHEBI:171667"/>
        <dbReference type="ChEBI" id="CHEBI:171668"/>
        <dbReference type="EC" id="3.1.1.117"/>
    </reaction>
    <physiologicalReaction direction="left-to-right" evidence="8">
        <dbReference type="Rhea" id="RHEA:67453"/>
    </physiologicalReaction>
</comment>
<keyword evidence="6" id="KW-0378">Hydrolase</keyword>
<keyword evidence="7" id="KW-0439">Lignin degradation</keyword>
<dbReference type="Gene3D" id="3.40.50.1820">
    <property type="entry name" value="alpha/beta hydrolase"/>
    <property type="match status" value="1"/>
</dbReference>
<evidence type="ECO:0000259" key="11">
    <source>
        <dbReference type="Pfam" id="PF22244"/>
    </source>
</evidence>
<dbReference type="GO" id="GO:0005576">
    <property type="term" value="C:extracellular region"/>
    <property type="evidence" value="ECO:0007669"/>
    <property type="project" value="UniProtKB-SubCell"/>
</dbReference>
<accession>A0A550CT92</accession>
<dbReference type="STRING" id="97359.A0A550CT92"/>
<evidence type="ECO:0000256" key="8">
    <source>
        <dbReference type="ARBA" id="ARBA00024511"/>
    </source>
</evidence>